<evidence type="ECO:0000313" key="2">
    <source>
        <dbReference type="Proteomes" id="UP001610100"/>
    </source>
</evidence>
<sequence>MKLIVLLFIFLSSASVGHPQKIKEIRSASSVQTYNEEGELIKEVSYPNADYSEEWTYEYSKDSLGRILTKTSSIFGTKFQTISYEYNDSLIITESIHQLTKFGITVSNVFKTYDKFGRIKTHSVIDSLQNDTIKTITHSYNSDTLTSTELTKKFKTIIKEYRTETYKYRSELLIYLKTGDTSRYEIELIYPENDEGIYKKLSWKMDNWSLNGISAPEYELFGQSGHALTTNTRRIKNEHGHVTRIIATTNRKKTIHDFTYEYY</sequence>
<comment type="caution">
    <text evidence="1">The sequence shown here is derived from an EMBL/GenBank/DDBJ whole genome shotgun (WGS) entry which is preliminary data.</text>
</comment>
<gene>
    <name evidence="1" type="ORF">V8G58_00460</name>
</gene>
<dbReference type="RefSeq" id="WP_344738518.1">
    <property type="nucleotide sequence ID" value="NZ_BAABAY010000001.1"/>
</dbReference>
<evidence type="ECO:0008006" key="3">
    <source>
        <dbReference type="Google" id="ProtNLM"/>
    </source>
</evidence>
<dbReference type="EMBL" id="JBAWKB010000001">
    <property type="protein sequence ID" value="MFH6770387.1"/>
    <property type="molecule type" value="Genomic_DNA"/>
</dbReference>
<keyword evidence="2" id="KW-1185">Reference proteome</keyword>
<organism evidence="1 2">
    <name type="scientific">Gaetbulibacter aestuarii</name>
    <dbReference type="NCBI Taxonomy" id="1502358"/>
    <lineage>
        <taxon>Bacteria</taxon>
        <taxon>Pseudomonadati</taxon>
        <taxon>Bacteroidota</taxon>
        <taxon>Flavobacteriia</taxon>
        <taxon>Flavobacteriales</taxon>
        <taxon>Flavobacteriaceae</taxon>
        <taxon>Gaetbulibacter</taxon>
    </lineage>
</organism>
<dbReference type="Proteomes" id="UP001610100">
    <property type="component" value="Unassembled WGS sequence"/>
</dbReference>
<proteinExistence type="predicted"/>
<name>A0ABW7MXC8_9FLAO</name>
<protein>
    <recommendedName>
        <fullName evidence="3">YD repeat-containing protein</fullName>
    </recommendedName>
</protein>
<accession>A0ABW7MXC8</accession>
<reference evidence="1 2" key="1">
    <citation type="submission" date="2024-02" db="EMBL/GenBank/DDBJ databases">
        <title>A Gaetbulibacter species isolated from tidal flats and genomic insights of their niches.</title>
        <authorList>
            <person name="Ye Y."/>
        </authorList>
    </citation>
    <scope>NUCLEOTIDE SEQUENCE [LARGE SCALE GENOMIC DNA]</scope>
    <source>
        <strain evidence="1 2">KYW382</strain>
    </source>
</reference>
<evidence type="ECO:0000313" key="1">
    <source>
        <dbReference type="EMBL" id="MFH6770387.1"/>
    </source>
</evidence>